<keyword evidence="5" id="KW-1185">Reference proteome</keyword>
<comment type="caution">
    <text evidence="4">The sequence shown here is derived from an EMBL/GenBank/DDBJ whole genome shotgun (WGS) entry which is preliminary data.</text>
</comment>
<evidence type="ECO:0000256" key="2">
    <source>
        <dbReference type="ARBA" id="ARBA00023002"/>
    </source>
</evidence>
<evidence type="ECO:0000313" key="5">
    <source>
        <dbReference type="Proteomes" id="UP001500620"/>
    </source>
</evidence>
<proteinExistence type="inferred from homology"/>
<dbReference type="Gene3D" id="3.40.50.720">
    <property type="entry name" value="NAD(P)-binding Rossmann-like Domain"/>
    <property type="match status" value="1"/>
</dbReference>
<organism evidence="4 5">
    <name type="scientific">Dactylosporangium darangshiense</name>
    <dbReference type="NCBI Taxonomy" id="579108"/>
    <lineage>
        <taxon>Bacteria</taxon>
        <taxon>Bacillati</taxon>
        <taxon>Actinomycetota</taxon>
        <taxon>Actinomycetes</taxon>
        <taxon>Micromonosporales</taxon>
        <taxon>Micromonosporaceae</taxon>
        <taxon>Dactylosporangium</taxon>
    </lineage>
</organism>
<dbReference type="NCBIfam" id="NF006119">
    <property type="entry name" value="PRK08264.1-5"/>
    <property type="match status" value="1"/>
</dbReference>
<dbReference type="EMBL" id="BAABAT010000008">
    <property type="protein sequence ID" value="GAA4249760.1"/>
    <property type="molecule type" value="Genomic_DNA"/>
</dbReference>
<accession>A0ABP8D8C5</accession>
<dbReference type="PANTHER" id="PTHR44169">
    <property type="entry name" value="NADPH-DEPENDENT 1-ACYLDIHYDROXYACETONE PHOSPHATE REDUCTASE"/>
    <property type="match status" value="1"/>
</dbReference>
<dbReference type="InterPro" id="IPR036291">
    <property type="entry name" value="NAD(P)-bd_dom_sf"/>
</dbReference>
<gene>
    <name evidence="4" type="ORF">GCM10022255_035170</name>
</gene>
<protein>
    <submittedName>
        <fullName evidence="4">SDR family oxidoreductase</fullName>
    </submittedName>
</protein>
<dbReference type="PANTHER" id="PTHR44169:SF6">
    <property type="entry name" value="NADPH-DEPENDENT 1-ACYLDIHYDROXYACETONE PHOSPHATE REDUCTASE"/>
    <property type="match status" value="1"/>
</dbReference>
<evidence type="ECO:0000256" key="3">
    <source>
        <dbReference type="RuleBase" id="RU000363"/>
    </source>
</evidence>
<evidence type="ECO:0000313" key="4">
    <source>
        <dbReference type="EMBL" id="GAA4249760.1"/>
    </source>
</evidence>
<sequence length="233" mass="23955">MVAIDGSVALVTGGRRGIGKTFVDALLQRGAAKVYATARKPSPSRDPRVEAVALDVTDPDAISALAGRARDVNIVINNAGVLFPAPLLDADMTDVLATFDTNVFGALRVARSFAPILSANGGGALVDMHSVFSWGAGAGAYGASKAALWSITNSLRIELAPQGTQVVGVHLGFADTDMVAGIPTRKISPAEVAELALNGIEDGGNEVLVDALTRQMKAALAGPVEGLTVRVER</sequence>
<reference evidence="5" key="1">
    <citation type="journal article" date="2019" name="Int. J. Syst. Evol. Microbiol.">
        <title>The Global Catalogue of Microorganisms (GCM) 10K type strain sequencing project: providing services to taxonomists for standard genome sequencing and annotation.</title>
        <authorList>
            <consortium name="The Broad Institute Genomics Platform"/>
            <consortium name="The Broad Institute Genome Sequencing Center for Infectious Disease"/>
            <person name="Wu L."/>
            <person name="Ma J."/>
        </authorList>
    </citation>
    <scope>NUCLEOTIDE SEQUENCE [LARGE SCALE GENOMIC DNA]</scope>
    <source>
        <strain evidence="5">JCM 17441</strain>
    </source>
</reference>
<evidence type="ECO:0000256" key="1">
    <source>
        <dbReference type="ARBA" id="ARBA00006484"/>
    </source>
</evidence>
<dbReference type="SUPFAM" id="SSF51735">
    <property type="entry name" value="NAD(P)-binding Rossmann-fold domains"/>
    <property type="match status" value="1"/>
</dbReference>
<dbReference type="PRINTS" id="PR00080">
    <property type="entry name" value="SDRFAMILY"/>
</dbReference>
<keyword evidence="2" id="KW-0560">Oxidoreductase</keyword>
<dbReference type="PRINTS" id="PR00081">
    <property type="entry name" value="GDHRDH"/>
</dbReference>
<comment type="similarity">
    <text evidence="1 3">Belongs to the short-chain dehydrogenases/reductases (SDR) family.</text>
</comment>
<dbReference type="Pfam" id="PF00106">
    <property type="entry name" value="adh_short"/>
    <property type="match status" value="1"/>
</dbReference>
<dbReference type="Proteomes" id="UP001500620">
    <property type="component" value="Unassembled WGS sequence"/>
</dbReference>
<dbReference type="InterPro" id="IPR002347">
    <property type="entry name" value="SDR_fam"/>
</dbReference>
<name>A0ABP8D8C5_9ACTN</name>
<dbReference type="RefSeq" id="WP_345127976.1">
    <property type="nucleotide sequence ID" value="NZ_BAABAT010000008.1"/>
</dbReference>